<dbReference type="EMBL" id="CM026426">
    <property type="protein sequence ID" value="KAG0572300.1"/>
    <property type="molecule type" value="Genomic_DNA"/>
</dbReference>
<dbReference type="AlphaFoldDB" id="A0A8T0HN30"/>
<name>A0A8T0HN30_CERPU</name>
<feature type="chain" id="PRO_5035859373" evidence="1">
    <location>
        <begin position="25"/>
        <end position="52"/>
    </location>
</feature>
<sequence>MSLFLCSLGTSNLALLLNPSPSSGAIPQETSIRVSPPFLSECSTLLRKCHSP</sequence>
<gene>
    <name evidence="2" type="ORF">KC19_VG082700</name>
</gene>
<protein>
    <submittedName>
        <fullName evidence="2">Uncharacterized protein</fullName>
    </submittedName>
</protein>
<organism evidence="2 3">
    <name type="scientific">Ceratodon purpureus</name>
    <name type="common">Fire moss</name>
    <name type="synonym">Dicranum purpureum</name>
    <dbReference type="NCBI Taxonomy" id="3225"/>
    <lineage>
        <taxon>Eukaryota</taxon>
        <taxon>Viridiplantae</taxon>
        <taxon>Streptophyta</taxon>
        <taxon>Embryophyta</taxon>
        <taxon>Bryophyta</taxon>
        <taxon>Bryophytina</taxon>
        <taxon>Bryopsida</taxon>
        <taxon>Dicranidae</taxon>
        <taxon>Pseudoditrichales</taxon>
        <taxon>Ditrichaceae</taxon>
        <taxon>Ceratodon</taxon>
    </lineage>
</organism>
<evidence type="ECO:0000313" key="2">
    <source>
        <dbReference type="EMBL" id="KAG0572300.1"/>
    </source>
</evidence>
<keyword evidence="3" id="KW-1185">Reference proteome</keyword>
<evidence type="ECO:0000256" key="1">
    <source>
        <dbReference type="SAM" id="SignalP"/>
    </source>
</evidence>
<proteinExistence type="predicted"/>
<comment type="caution">
    <text evidence="2">The sequence shown here is derived from an EMBL/GenBank/DDBJ whole genome shotgun (WGS) entry which is preliminary data.</text>
</comment>
<accession>A0A8T0HN30</accession>
<dbReference type="Proteomes" id="UP000822688">
    <property type="component" value="Chromosome V"/>
</dbReference>
<keyword evidence="1" id="KW-0732">Signal</keyword>
<evidence type="ECO:0000313" key="3">
    <source>
        <dbReference type="Proteomes" id="UP000822688"/>
    </source>
</evidence>
<reference evidence="2" key="1">
    <citation type="submission" date="2020-06" db="EMBL/GenBank/DDBJ databases">
        <title>WGS assembly of Ceratodon purpureus strain R40.</title>
        <authorList>
            <person name="Carey S.B."/>
            <person name="Jenkins J."/>
            <person name="Shu S."/>
            <person name="Lovell J.T."/>
            <person name="Sreedasyam A."/>
            <person name="Maumus F."/>
            <person name="Tiley G.P."/>
            <person name="Fernandez-Pozo N."/>
            <person name="Barry K."/>
            <person name="Chen C."/>
            <person name="Wang M."/>
            <person name="Lipzen A."/>
            <person name="Daum C."/>
            <person name="Saski C.A."/>
            <person name="Payton A.C."/>
            <person name="Mcbreen J.C."/>
            <person name="Conrad R.E."/>
            <person name="Kollar L.M."/>
            <person name="Olsson S."/>
            <person name="Huttunen S."/>
            <person name="Landis J.B."/>
            <person name="Wickett N.J."/>
            <person name="Johnson M.G."/>
            <person name="Rensing S.A."/>
            <person name="Grimwood J."/>
            <person name="Schmutz J."/>
            <person name="Mcdaniel S.F."/>
        </authorList>
    </citation>
    <scope>NUCLEOTIDE SEQUENCE</scope>
    <source>
        <strain evidence="2">R40</strain>
    </source>
</reference>
<feature type="signal peptide" evidence="1">
    <location>
        <begin position="1"/>
        <end position="24"/>
    </location>
</feature>